<accession>A0A150MGA3</accession>
<name>A0A150MGA3_9BACL</name>
<sequence length="301" mass="33751">MRVTQSMLANNMLKHLSASYANLGKYQEQLSTGKMINRPSDDPVVAMKGMAYRTNLTEIEQLKRNFSEAYNWLENSDAALDKATQALQRIRELVVQAGNDTYETTQRQAISQEIKQLTEQLVTIANTKVGDKYIFNGTNTLQPPVQMVNGSITTSNNAEEVKIELAKGIYIGVNVDPTKVFHYDASQKGKGLFSDLQSLANDLDDPNKTGKDINEYLGYIDQHITNLLGVRAELGARMNRVELMEERIGQQEIIAQKMLSDNEDVDMERVITDLKVQESVHRAALAVGARIIQPTLVDFLR</sequence>
<feature type="domain" description="Flagellin C-terminal" evidence="6">
    <location>
        <begin position="217"/>
        <end position="299"/>
    </location>
</feature>
<dbReference type="PANTHER" id="PTHR42792:SF1">
    <property type="entry name" value="FLAGELLAR HOOK-ASSOCIATED PROTEIN 3"/>
    <property type="match status" value="1"/>
</dbReference>
<dbReference type="Pfam" id="PF00669">
    <property type="entry name" value="Flagellin_N"/>
    <property type="match status" value="1"/>
</dbReference>
<dbReference type="NCBIfam" id="TIGR02550">
    <property type="entry name" value="flagell_flgL"/>
    <property type="match status" value="1"/>
</dbReference>
<evidence type="ECO:0000256" key="2">
    <source>
        <dbReference type="ARBA" id="ARBA00005709"/>
    </source>
</evidence>
<dbReference type="InterPro" id="IPR046358">
    <property type="entry name" value="Flagellin_C"/>
</dbReference>
<feature type="domain" description="Flagellin N-terminal" evidence="5">
    <location>
        <begin position="5"/>
        <end position="140"/>
    </location>
</feature>
<dbReference type="GO" id="GO:0071973">
    <property type="term" value="P:bacterial-type flagellum-dependent cell motility"/>
    <property type="evidence" value="ECO:0007669"/>
    <property type="project" value="InterPro"/>
</dbReference>
<evidence type="ECO:0000313" key="8">
    <source>
        <dbReference type="Proteomes" id="UP000075324"/>
    </source>
</evidence>
<dbReference type="SUPFAM" id="SSF64518">
    <property type="entry name" value="Phase 1 flagellin"/>
    <property type="match status" value="1"/>
</dbReference>
<gene>
    <name evidence="7" type="ORF">B4110_3207</name>
</gene>
<evidence type="ECO:0000256" key="4">
    <source>
        <dbReference type="SAM" id="Coils"/>
    </source>
</evidence>
<dbReference type="RefSeq" id="WP_062679051.1">
    <property type="nucleotide sequence ID" value="NZ_LQYW01000165.1"/>
</dbReference>
<dbReference type="Pfam" id="PF00700">
    <property type="entry name" value="Flagellin_C"/>
    <property type="match status" value="1"/>
</dbReference>
<dbReference type="InterPro" id="IPR001029">
    <property type="entry name" value="Flagellin_N"/>
</dbReference>
<dbReference type="InterPro" id="IPR001492">
    <property type="entry name" value="Flagellin"/>
</dbReference>
<dbReference type="InterPro" id="IPR013384">
    <property type="entry name" value="Flagell_FlgL"/>
</dbReference>
<comment type="caution">
    <text evidence="7">The sequence shown here is derived from an EMBL/GenBank/DDBJ whole genome shotgun (WGS) entry which is preliminary data.</text>
</comment>
<evidence type="ECO:0000259" key="6">
    <source>
        <dbReference type="Pfam" id="PF00700"/>
    </source>
</evidence>
<reference evidence="7 8" key="1">
    <citation type="submission" date="2016-01" db="EMBL/GenBank/DDBJ databases">
        <title>Draft Genome Sequences of Seven Thermophilic Sporeformers Isolated from Foods.</title>
        <authorList>
            <person name="Berendsen E.M."/>
            <person name="Wells-Bennik M.H."/>
            <person name="Krawcyk A.O."/>
            <person name="De Jong A."/>
            <person name="Holsappel S."/>
            <person name="Eijlander R.T."/>
            <person name="Kuipers O.P."/>
        </authorList>
    </citation>
    <scope>NUCLEOTIDE SEQUENCE [LARGE SCALE GENOMIC DNA]</scope>
    <source>
        <strain evidence="7 8">B4110</strain>
    </source>
</reference>
<dbReference type="GO" id="GO:0009424">
    <property type="term" value="C:bacterial-type flagellum hook"/>
    <property type="evidence" value="ECO:0007669"/>
    <property type="project" value="InterPro"/>
</dbReference>
<keyword evidence="4" id="KW-0175">Coiled coil</keyword>
<evidence type="ECO:0000256" key="3">
    <source>
        <dbReference type="ARBA" id="ARBA00023143"/>
    </source>
</evidence>
<comment type="similarity">
    <text evidence="2">Belongs to the bacterial flagellin family.</text>
</comment>
<protein>
    <recommendedName>
        <fullName evidence="9">Flagellin</fullName>
    </recommendedName>
</protein>
<dbReference type="GO" id="GO:0005198">
    <property type="term" value="F:structural molecule activity"/>
    <property type="evidence" value="ECO:0007669"/>
    <property type="project" value="InterPro"/>
</dbReference>
<comment type="subcellular location">
    <subcellularLocation>
        <location evidence="1">Bacterial flagellum</location>
    </subcellularLocation>
</comment>
<proteinExistence type="inferred from homology"/>
<dbReference type="AlphaFoldDB" id="A0A150MGA3"/>
<evidence type="ECO:0000256" key="1">
    <source>
        <dbReference type="ARBA" id="ARBA00004365"/>
    </source>
</evidence>
<dbReference type="Gene3D" id="1.20.1330.10">
    <property type="entry name" value="f41 fragment of flagellin, N-terminal domain"/>
    <property type="match status" value="1"/>
</dbReference>
<dbReference type="PATRIC" id="fig|153151.4.peg.1625"/>
<evidence type="ECO:0008006" key="9">
    <source>
        <dbReference type="Google" id="ProtNLM"/>
    </source>
</evidence>
<organism evidence="7 8">
    <name type="scientific">Parageobacillus toebii</name>
    <dbReference type="NCBI Taxonomy" id="153151"/>
    <lineage>
        <taxon>Bacteria</taxon>
        <taxon>Bacillati</taxon>
        <taxon>Bacillota</taxon>
        <taxon>Bacilli</taxon>
        <taxon>Bacillales</taxon>
        <taxon>Anoxybacillaceae</taxon>
        <taxon>Parageobacillus</taxon>
    </lineage>
</organism>
<dbReference type="EMBL" id="LQYW01000165">
    <property type="protein sequence ID" value="KYD23453.1"/>
    <property type="molecule type" value="Genomic_DNA"/>
</dbReference>
<evidence type="ECO:0000259" key="5">
    <source>
        <dbReference type="Pfam" id="PF00669"/>
    </source>
</evidence>
<keyword evidence="3" id="KW-0975">Bacterial flagellum</keyword>
<dbReference type="PANTHER" id="PTHR42792">
    <property type="entry name" value="FLAGELLIN"/>
    <property type="match status" value="1"/>
</dbReference>
<feature type="coiled-coil region" evidence="4">
    <location>
        <begin position="73"/>
        <end position="127"/>
    </location>
</feature>
<evidence type="ECO:0000313" key="7">
    <source>
        <dbReference type="EMBL" id="KYD23453.1"/>
    </source>
</evidence>
<dbReference type="Proteomes" id="UP000075324">
    <property type="component" value="Unassembled WGS sequence"/>
</dbReference>